<accession>A0A4S2ARA2</accession>
<reference evidence="2 3" key="1">
    <citation type="submission" date="2019-04" db="EMBL/GenBank/DDBJ databases">
        <title>Microbes associate with the intestines of laboratory mice.</title>
        <authorList>
            <person name="Navarre W."/>
            <person name="Wong E."/>
            <person name="Huang K."/>
            <person name="Tropini C."/>
            <person name="Ng K."/>
            <person name="Yu B."/>
        </authorList>
    </citation>
    <scope>NUCLEOTIDE SEQUENCE [LARGE SCALE GENOMIC DNA]</scope>
    <source>
        <strain evidence="2 3">NM69_E16B</strain>
    </source>
</reference>
<dbReference type="Proteomes" id="UP000310532">
    <property type="component" value="Unassembled WGS sequence"/>
</dbReference>
<protein>
    <recommendedName>
        <fullName evidence="4">Lipoprotein</fullName>
    </recommendedName>
</protein>
<dbReference type="RefSeq" id="WP_136010629.1">
    <property type="nucleotide sequence ID" value="NZ_SRYZ01000029.1"/>
</dbReference>
<name>A0A4S2ARA2_9BACE</name>
<proteinExistence type="predicted"/>
<evidence type="ECO:0000313" key="3">
    <source>
        <dbReference type="Proteomes" id="UP000310532"/>
    </source>
</evidence>
<comment type="caution">
    <text evidence="2">The sequence shown here is derived from an EMBL/GenBank/DDBJ whole genome shotgun (WGS) entry which is preliminary data.</text>
</comment>
<feature type="chain" id="PRO_5020316714" description="Lipoprotein" evidence="1">
    <location>
        <begin position="21"/>
        <end position="100"/>
    </location>
</feature>
<gene>
    <name evidence="2" type="ORF">E5355_12625</name>
</gene>
<dbReference type="AlphaFoldDB" id="A0A4S2ARA2"/>
<sequence length="100" mass="11476">MKKVVLCSFMCIMFSACQHAVKSNRELFDEQYEKKLKSCVRVMIDNADVDSLQAESICSCLLNNLFLIDSNFVKMPDDSLTLLLDINREKLEKMCNKGTE</sequence>
<keyword evidence="3" id="KW-1185">Reference proteome</keyword>
<feature type="signal peptide" evidence="1">
    <location>
        <begin position="1"/>
        <end position="20"/>
    </location>
</feature>
<keyword evidence="1" id="KW-0732">Signal</keyword>
<evidence type="ECO:0008006" key="4">
    <source>
        <dbReference type="Google" id="ProtNLM"/>
    </source>
</evidence>
<dbReference type="EMBL" id="SRYZ01000029">
    <property type="protein sequence ID" value="TGY03024.1"/>
    <property type="molecule type" value="Genomic_DNA"/>
</dbReference>
<evidence type="ECO:0000313" key="2">
    <source>
        <dbReference type="EMBL" id="TGY03024.1"/>
    </source>
</evidence>
<evidence type="ECO:0000256" key="1">
    <source>
        <dbReference type="SAM" id="SignalP"/>
    </source>
</evidence>
<dbReference type="PROSITE" id="PS51257">
    <property type="entry name" value="PROKAR_LIPOPROTEIN"/>
    <property type="match status" value="1"/>
</dbReference>
<organism evidence="2 3">
    <name type="scientific">Bacteroides muris</name>
    <name type="common">ex Afrizal et al. 2022</name>
    <dbReference type="NCBI Taxonomy" id="2516960"/>
    <lineage>
        <taxon>Bacteria</taxon>
        <taxon>Pseudomonadati</taxon>
        <taxon>Bacteroidota</taxon>
        <taxon>Bacteroidia</taxon>
        <taxon>Bacteroidales</taxon>
        <taxon>Bacteroidaceae</taxon>
        <taxon>Bacteroides</taxon>
    </lineage>
</organism>